<dbReference type="Proteomes" id="UP000464378">
    <property type="component" value="Chromosome"/>
</dbReference>
<dbReference type="EMBL" id="LR593887">
    <property type="protein sequence ID" value="VTS00488.1"/>
    <property type="molecule type" value="Genomic_DNA"/>
</dbReference>
<proteinExistence type="predicted"/>
<dbReference type="InterPro" id="IPR012902">
    <property type="entry name" value="N_methyl_site"/>
</dbReference>
<dbReference type="InterPro" id="IPR045584">
    <property type="entry name" value="Pilin-like"/>
</dbReference>
<keyword evidence="1" id="KW-0472">Membrane</keyword>
<dbReference type="AlphaFoldDB" id="A0A6C2YL81"/>
<dbReference type="KEGG" id="tim:GMBLW1_18260"/>
<reference evidence="3" key="1">
    <citation type="submission" date="2019-04" db="EMBL/GenBank/DDBJ databases">
        <authorList>
            <consortium name="Science for Life Laboratories"/>
        </authorList>
    </citation>
    <scope>NUCLEOTIDE SEQUENCE</scope>
    <source>
        <strain evidence="3">MBLW1</strain>
    </source>
</reference>
<dbReference type="Gene3D" id="3.30.700.10">
    <property type="entry name" value="Glycoprotein, Type 4 Pilin"/>
    <property type="match status" value="1"/>
</dbReference>
<keyword evidence="1" id="KW-1133">Transmembrane helix</keyword>
<dbReference type="SUPFAM" id="SSF54523">
    <property type="entry name" value="Pili subunits"/>
    <property type="match status" value="1"/>
</dbReference>
<feature type="domain" description="DUF1559" evidence="2">
    <location>
        <begin position="33"/>
        <end position="304"/>
    </location>
</feature>
<protein>
    <recommendedName>
        <fullName evidence="2">DUF1559 domain-containing protein</fullName>
    </recommendedName>
</protein>
<gene>
    <name evidence="3" type="ORF">GMBLW1_18260</name>
</gene>
<organism evidence="3">
    <name type="scientific">Tuwongella immobilis</name>
    <dbReference type="NCBI Taxonomy" id="692036"/>
    <lineage>
        <taxon>Bacteria</taxon>
        <taxon>Pseudomonadati</taxon>
        <taxon>Planctomycetota</taxon>
        <taxon>Planctomycetia</taxon>
        <taxon>Gemmatales</taxon>
        <taxon>Gemmataceae</taxon>
        <taxon>Tuwongella</taxon>
    </lineage>
</organism>
<dbReference type="NCBIfam" id="TIGR02532">
    <property type="entry name" value="IV_pilin_GFxxxE"/>
    <property type="match status" value="1"/>
</dbReference>
<keyword evidence="1" id="KW-0812">Transmembrane</keyword>
<evidence type="ECO:0000313" key="3">
    <source>
        <dbReference type="EMBL" id="VIP02134.1"/>
    </source>
</evidence>
<dbReference type="Pfam" id="PF07596">
    <property type="entry name" value="SBP_bac_10"/>
    <property type="match status" value="1"/>
</dbReference>
<name>A0A6C2YL81_9BACT</name>
<dbReference type="EMBL" id="LR586016">
    <property type="protein sequence ID" value="VIP02134.1"/>
    <property type="molecule type" value="Genomic_DNA"/>
</dbReference>
<dbReference type="NCBIfam" id="TIGR04294">
    <property type="entry name" value="pre_pil_HX9DG"/>
    <property type="match status" value="1"/>
</dbReference>
<dbReference type="InterPro" id="IPR011453">
    <property type="entry name" value="DUF1559"/>
</dbReference>
<evidence type="ECO:0000259" key="2">
    <source>
        <dbReference type="Pfam" id="PF07596"/>
    </source>
</evidence>
<evidence type="ECO:0000256" key="1">
    <source>
        <dbReference type="SAM" id="Phobius"/>
    </source>
</evidence>
<keyword evidence="4" id="KW-1185">Reference proteome</keyword>
<accession>A0A6C2YL81</accession>
<dbReference type="PANTHER" id="PTHR30093">
    <property type="entry name" value="GENERAL SECRETION PATHWAY PROTEIN G"/>
    <property type="match status" value="1"/>
</dbReference>
<dbReference type="Pfam" id="PF07963">
    <property type="entry name" value="N_methyl"/>
    <property type="match status" value="1"/>
</dbReference>
<sequence length="324" mass="34379">MRFRFRPAFTLIELLVVIAIIAILIGLLLPAVQKVREAASRMRCQNNLKQIGLAIHNFESARGGLPPGAYDTGTVFDLAPPNPPPGPPGQGSQSLFAILLPYLEQENLQRLFVQTADWRFNAQNRTASGTPVAIYQCPSAPGSNRTRNVTTSPSFVAAVGDYRVLIRVRSTVNPATLLAPIPSGFQGALQPNITTAITAVTDGTSNTMVVSECAGNPGIFGMGRQFGTDSPSAGAWADHQASLVIDGCDPANPESSSAVTTTSNNSTRTRAINCTNRTEIYAFHTGGANALYCDGSVRFARDSMTLGTLVALITRSGTEIVNEP</sequence>
<feature type="transmembrane region" description="Helical" evidence="1">
    <location>
        <begin position="12"/>
        <end position="32"/>
    </location>
</feature>
<evidence type="ECO:0000313" key="4">
    <source>
        <dbReference type="Proteomes" id="UP000464378"/>
    </source>
</evidence>
<dbReference type="InterPro" id="IPR027558">
    <property type="entry name" value="Pre_pil_HX9DG_C"/>
</dbReference>
<dbReference type="RefSeq" id="WP_162661287.1">
    <property type="nucleotide sequence ID" value="NZ_LR593887.1"/>
</dbReference>
<dbReference type="InParanoid" id="A0A6C2YL81"/>
<dbReference type="PANTHER" id="PTHR30093:SF2">
    <property type="entry name" value="TYPE II SECRETION SYSTEM PROTEIN H"/>
    <property type="match status" value="1"/>
</dbReference>